<comment type="subcellular location">
    <subcellularLocation>
        <location evidence="1">Membrane</location>
        <topology evidence="1">Single-pass membrane protein</topology>
    </subcellularLocation>
</comment>
<dbReference type="PANTHER" id="PTHR46426">
    <property type="entry name" value="PROTEIN DISULFIDE-ISOMERASE TMX3"/>
    <property type="match status" value="1"/>
</dbReference>
<accession>A0AA86N846</accession>
<keyword evidence="2" id="KW-0812">Transmembrane</keyword>
<evidence type="ECO:0000313" key="9">
    <source>
        <dbReference type="Proteomes" id="UP001642409"/>
    </source>
</evidence>
<dbReference type="Gene3D" id="3.40.30.10">
    <property type="entry name" value="Glutaredoxin"/>
    <property type="match status" value="2"/>
</dbReference>
<dbReference type="EMBL" id="CATOUU010000052">
    <property type="protein sequence ID" value="CAI9914610.1"/>
    <property type="molecule type" value="Genomic_DNA"/>
</dbReference>
<evidence type="ECO:0000256" key="3">
    <source>
        <dbReference type="ARBA" id="ARBA00022989"/>
    </source>
</evidence>
<evidence type="ECO:0000256" key="2">
    <source>
        <dbReference type="ARBA" id="ARBA00022692"/>
    </source>
</evidence>
<keyword evidence="5" id="KW-0732">Signal</keyword>
<sequence length="321" mass="37357">MNLLLLSLCAARLQETAPDQIDKSKQSAILFISAECPSCAQVRRDFESVAAKYPGKLILVNCDSHKNYCASNKIIAFPTIQSYYKDQVFTYMEEEYGEQSMTRFAEVIFGSIFIEVPNKETFHLAMEHNKIQQYFIYYGPSKTDGDELFSVFKGKMRVYFVQSTEQRLIAFRFNMTVVFKGEFVREQLTPFVYQQMENPFAKLNAENLQQLLQYNILCVFVHNSSNQNHKAEGKWVKKLAYYHQEQQSFIGKWYNFGHIDVTKTDLKQILQLAKIKQVEQPYILVLNNKNQYAKMINNFDEIETFLEGVADGTLPMDKLSK</sequence>
<reference evidence="8 9" key="2">
    <citation type="submission" date="2024-07" db="EMBL/GenBank/DDBJ databases">
        <authorList>
            <person name="Akdeniz Z."/>
        </authorList>
    </citation>
    <scope>NUCLEOTIDE SEQUENCE [LARGE SCALE GENOMIC DNA]</scope>
</reference>
<feature type="signal peptide" evidence="5">
    <location>
        <begin position="1"/>
        <end position="18"/>
    </location>
</feature>
<evidence type="ECO:0000256" key="5">
    <source>
        <dbReference type="SAM" id="SignalP"/>
    </source>
</evidence>
<dbReference type="GO" id="GO:0016020">
    <property type="term" value="C:membrane"/>
    <property type="evidence" value="ECO:0007669"/>
    <property type="project" value="UniProtKB-SubCell"/>
</dbReference>
<gene>
    <name evidence="7" type="ORF">HINF_LOCUS2255</name>
    <name evidence="8" type="ORF">HINF_LOCUS44897</name>
</gene>
<protein>
    <submittedName>
        <fullName evidence="7">Thioredoxin-like domain-containing protein</fullName>
    </submittedName>
    <submittedName>
        <fullName evidence="8">Thioredoxin-like_domain-containing protein</fullName>
    </submittedName>
</protein>
<evidence type="ECO:0000256" key="1">
    <source>
        <dbReference type="ARBA" id="ARBA00004167"/>
    </source>
</evidence>
<dbReference type="AlphaFoldDB" id="A0AA86N846"/>
<organism evidence="7">
    <name type="scientific">Hexamita inflata</name>
    <dbReference type="NCBI Taxonomy" id="28002"/>
    <lineage>
        <taxon>Eukaryota</taxon>
        <taxon>Metamonada</taxon>
        <taxon>Diplomonadida</taxon>
        <taxon>Hexamitidae</taxon>
        <taxon>Hexamitinae</taxon>
        <taxon>Hexamita</taxon>
    </lineage>
</organism>
<dbReference type="GO" id="GO:0005783">
    <property type="term" value="C:endoplasmic reticulum"/>
    <property type="evidence" value="ECO:0007669"/>
    <property type="project" value="TreeGrafter"/>
</dbReference>
<evidence type="ECO:0000256" key="4">
    <source>
        <dbReference type="ARBA" id="ARBA00023136"/>
    </source>
</evidence>
<keyword evidence="4" id="KW-0472">Membrane</keyword>
<evidence type="ECO:0000313" key="7">
    <source>
        <dbReference type="EMBL" id="CAI9914610.1"/>
    </source>
</evidence>
<dbReference type="PANTHER" id="PTHR46426:SF1">
    <property type="entry name" value="PROTEIN DISULFIDE-ISOMERASE TMX3"/>
    <property type="match status" value="1"/>
</dbReference>
<dbReference type="Pfam" id="PF00085">
    <property type="entry name" value="Thioredoxin"/>
    <property type="match status" value="1"/>
</dbReference>
<dbReference type="Proteomes" id="UP001642409">
    <property type="component" value="Unassembled WGS sequence"/>
</dbReference>
<evidence type="ECO:0000259" key="6">
    <source>
        <dbReference type="Pfam" id="PF00085"/>
    </source>
</evidence>
<keyword evidence="3" id="KW-1133">Transmembrane helix</keyword>
<comment type="caution">
    <text evidence="7">The sequence shown here is derived from an EMBL/GenBank/DDBJ whole genome shotgun (WGS) entry which is preliminary data.</text>
</comment>
<name>A0AA86N846_9EUKA</name>
<dbReference type="EMBL" id="CAXDID020000192">
    <property type="protein sequence ID" value="CAL6052533.1"/>
    <property type="molecule type" value="Genomic_DNA"/>
</dbReference>
<feature type="chain" id="PRO_5041732553" evidence="5">
    <location>
        <begin position="19"/>
        <end position="321"/>
    </location>
</feature>
<dbReference type="InterPro" id="IPR036249">
    <property type="entry name" value="Thioredoxin-like_sf"/>
</dbReference>
<dbReference type="InterPro" id="IPR052250">
    <property type="entry name" value="PDI_TMX3"/>
</dbReference>
<dbReference type="InterPro" id="IPR013766">
    <property type="entry name" value="Thioredoxin_domain"/>
</dbReference>
<feature type="domain" description="Thioredoxin" evidence="6">
    <location>
        <begin position="20"/>
        <end position="100"/>
    </location>
</feature>
<reference evidence="7" key="1">
    <citation type="submission" date="2023-06" db="EMBL/GenBank/DDBJ databases">
        <authorList>
            <person name="Kurt Z."/>
        </authorList>
    </citation>
    <scope>NUCLEOTIDE SEQUENCE</scope>
</reference>
<dbReference type="SUPFAM" id="SSF52833">
    <property type="entry name" value="Thioredoxin-like"/>
    <property type="match status" value="2"/>
</dbReference>
<evidence type="ECO:0000313" key="8">
    <source>
        <dbReference type="EMBL" id="CAL6052533.1"/>
    </source>
</evidence>
<proteinExistence type="predicted"/>
<dbReference type="CDD" id="cd02947">
    <property type="entry name" value="TRX_family"/>
    <property type="match status" value="1"/>
</dbReference>
<keyword evidence="9" id="KW-1185">Reference proteome</keyword>